<comment type="caution">
    <text evidence="1">The sequence shown here is derived from an EMBL/GenBank/DDBJ whole genome shotgun (WGS) entry which is preliminary data.</text>
</comment>
<keyword evidence="2" id="KW-1185">Reference proteome</keyword>
<proteinExistence type="predicted"/>
<evidence type="ECO:0000313" key="2">
    <source>
        <dbReference type="Proteomes" id="UP000035009"/>
    </source>
</evidence>
<dbReference type="STRING" id="410332.SAMN04488550_1764"/>
<dbReference type="EMBL" id="BAOP01000012">
    <property type="protein sequence ID" value="GAC79734.1"/>
    <property type="molecule type" value="Genomic_DNA"/>
</dbReference>
<accession>M3VF26</accession>
<reference evidence="1 2" key="1">
    <citation type="submission" date="2013-02" db="EMBL/GenBank/DDBJ databases">
        <title>Whole genome shotgun sequence of Gordonia malaquae NBRC 108250.</title>
        <authorList>
            <person name="Yoshida I."/>
            <person name="Hosoyama A."/>
            <person name="Tsuchikane K."/>
            <person name="Ando Y."/>
            <person name="Baba S."/>
            <person name="Ohji S."/>
            <person name="Hamada M."/>
            <person name="Tamura T."/>
            <person name="Yamazoe A."/>
            <person name="Yamazaki S."/>
            <person name="Fujita N."/>
        </authorList>
    </citation>
    <scope>NUCLEOTIDE SEQUENCE [LARGE SCALE GENOMIC DNA]</scope>
    <source>
        <strain evidence="1 2">NBRC 108250</strain>
    </source>
</reference>
<organism evidence="1 2">
    <name type="scientific">Gordonia malaquae NBRC 108250</name>
    <dbReference type="NCBI Taxonomy" id="1223542"/>
    <lineage>
        <taxon>Bacteria</taxon>
        <taxon>Bacillati</taxon>
        <taxon>Actinomycetota</taxon>
        <taxon>Actinomycetes</taxon>
        <taxon>Mycobacteriales</taxon>
        <taxon>Gordoniaceae</taxon>
        <taxon>Gordonia</taxon>
    </lineage>
</organism>
<sequence>MVGAVAATVGAASLIGAGDASAWATKSGHPATIDTSGGTLTVTVTNPFTVPIDCAAAVFPRSQKDKAAQLASHTNTMMAKYNSGDYAGAAAENAAADAVYQELIPTAIGGGQIDVPASSTRSEEVQQLPVSPDQYTVLSICRADLNGEAEDEIPAQLDADAQVFNPGSVSTGPDWGSVGDLLPDFLPN</sequence>
<dbReference type="Proteomes" id="UP000035009">
    <property type="component" value="Unassembled WGS sequence"/>
</dbReference>
<dbReference type="AlphaFoldDB" id="M3VF26"/>
<gene>
    <name evidence="1" type="ORF">GM1_012_00070</name>
</gene>
<protein>
    <submittedName>
        <fullName evidence="1">Uncharacterized protein</fullName>
    </submittedName>
</protein>
<name>M3VF26_GORML</name>
<evidence type="ECO:0000313" key="1">
    <source>
        <dbReference type="EMBL" id="GAC79734.1"/>
    </source>
</evidence>